<keyword evidence="2" id="KW-0238">DNA-binding</keyword>
<evidence type="ECO:0000313" key="8">
    <source>
        <dbReference type="Proteomes" id="UP000544107"/>
    </source>
</evidence>
<dbReference type="Gene3D" id="1.10.10.10">
    <property type="entry name" value="Winged helix-like DNA-binding domain superfamily/Winged helix DNA-binding domain"/>
    <property type="match status" value="1"/>
</dbReference>
<evidence type="ECO:0000256" key="1">
    <source>
        <dbReference type="ARBA" id="ARBA00023015"/>
    </source>
</evidence>
<evidence type="ECO:0000313" key="7">
    <source>
        <dbReference type="EMBL" id="MBB4008221.1"/>
    </source>
</evidence>
<dbReference type="InterPro" id="IPR036388">
    <property type="entry name" value="WH-like_DNA-bd_sf"/>
</dbReference>
<dbReference type="PANTHER" id="PTHR30136:SF24">
    <property type="entry name" value="HTH-TYPE TRANSCRIPTIONAL REPRESSOR ALLR"/>
    <property type="match status" value="1"/>
</dbReference>
<dbReference type="SUPFAM" id="SSF55781">
    <property type="entry name" value="GAF domain-like"/>
    <property type="match status" value="1"/>
</dbReference>
<dbReference type="GO" id="GO:0003677">
    <property type="term" value="F:DNA binding"/>
    <property type="evidence" value="ECO:0007669"/>
    <property type="project" value="UniProtKB-KW"/>
</dbReference>
<dbReference type="PANTHER" id="PTHR30136">
    <property type="entry name" value="HELIX-TURN-HELIX TRANSCRIPTIONAL REGULATOR, ICLR FAMILY"/>
    <property type="match status" value="1"/>
</dbReference>
<dbReference type="PROSITE" id="PS51078">
    <property type="entry name" value="ICLR_ED"/>
    <property type="match status" value="1"/>
</dbReference>
<feature type="domain" description="IclR-ED" evidence="6">
    <location>
        <begin position="80"/>
        <end position="263"/>
    </location>
</feature>
<dbReference type="InterPro" id="IPR029016">
    <property type="entry name" value="GAF-like_dom_sf"/>
</dbReference>
<name>A0A7W6HNQ2_9HYPH</name>
<dbReference type="InterPro" id="IPR014757">
    <property type="entry name" value="Tscrpt_reg_IclR_C"/>
</dbReference>
<keyword evidence="3" id="KW-0804">Transcription</keyword>
<dbReference type="GO" id="GO:0003700">
    <property type="term" value="F:DNA-binding transcription factor activity"/>
    <property type="evidence" value="ECO:0007669"/>
    <property type="project" value="TreeGrafter"/>
</dbReference>
<dbReference type="InterPro" id="IPR005471">
    <property type="entry name" value="Tscrpt_reg_IclR_N"/>
</dbReference>
<dbReference type="InterPro" id="IPR036390">
    <property type="entry name" value="WH_DNA-bd_sf"/>
</dbReference>
<dbReference type="OrthoDB" id="9807558at2"/>
<dbReference type="AlphaFoldDB" id="A0A7W6HNQ2"/>
<dbReference type="GO" id="GO:0045892">
    <property type="term" value="P:negative regulation of DNA-templated transcription"/>
    <property type="evidence" value="ECO:0007669"/>
    <property type="project" value="TreeGrafter"/>
</dbReference>
<dbReference type="SMART" id="SM00346">
    <property type="entry name" value="HTH_ICLR"/>
    <property type="match status" value="1"/>
</dbReference>
<dbReference type="Pfam" id="PF01614">
    <property type="entry name" value="IclR_C"/>
    <property type="match status" value="1"/>
</dbReference>
<dbReference type="InterPro" id="IPR050707">
    <property type="entry name" value="HTH_MetabolicPath_Reg"/>
</dbReference>
<dbReference type="Gene3D" id="3.30.450.40">
    <property type="match status" value="1"/>
</dbReference>
<dbReference type="RefSeq" id="WP_083943258.1">
    <property type="nucleotide sequence ID" value="NZ_JACIED010000003.1"/>
</dbReference>
<dbReference type="Pfam" id="PF09339">
    <property type="entry name" value="HTH_IclR"/>
    <property type="match status" value="1"/>
</dbReference>
<evidence type="ECO:0000256" key="3">
    <source>
        <dbReference type="ARBA" id="ARBA00023163"/>
    </source>
</evidence>
<evidence type="ECO:0000259" key="6">
    <source>
        <dbReference type="PROSITE" id="PS51078"/>
    </source>
</evidence>
<organism evidence="7 8">
    <name type="scientific">Allorhizobium taibaishanense</name>
    <dbReference type="NCBI Taxonomy" id="887144"/>
    <lineage>
        <taxon>Bacteria</taxon>
        <taxon>Pseudomonadati</taxon>
        <taxon>Pseudomonadota</taxon>
        <taxon>Alphaproteobacteria</taxon>
        <taxon>Hyphomicrobiales</taxon>
        <taxon>Rhizobiaceae</taxon>
        <taxon>Rhizobium/Agrobacterium group</taxon>
        <taxon>Allorhizobium</taxon>
    </lineage>
</organism>
<accession>A0A7W6HNQ2</accession>
<dbReference type="EMBL" id="JACIED010000003">
    <property type="protein sequence ID" value="MBB4008221.1"/>
    <property type="molecule type" value="Genomic_DNA"/>
</dbReference>
<dbReference type="PROSITE" id="PS51077">
    <property type="entry name" value="HTH_ICLR"/>
    <property type="match status" value="1"/>
</dbReference>
<reference evidence="7 8" key="1">
    <citation type="submission" date="2020-08" db="EMBL/GenBank/DDBJ databases">
        <title>Genomic Encyclopedia of Type Strains, Phase IV (KMG-IV): sequencing the most valuable type-strain genomes for metagenomic binning, comparative biology and taxonomic classification.</title>
        <authorList>
            <person name="Goeker M."/>
        </authorList>
    </citation>
    <scope>NUCLEOTIDE SEQUENCE [LARGE SCALE GENOMIC DNA]</scope>
    <source>
        <strain evidence="7 8">DSM 100021</strain>
    </source>
</reference>
<gene>
    <name evidence="7" type="ORF">GGQ71_002501</name>
</gene>
<protein>
    <submittedName>
        <fullName evidence="7">IclR family acetate operon transcriptional repressor</fullName>
    </submittedName>
</protein>
<proteinExistence type="predicted"/>
<evidence type="ECO:0000259" key="5">
    <source>
        <dbReference type="PROSITE" id="PS51077"/>
    </source>
</evidence>
<dbReference type="Proteomes" id="UP000544107">
    <property type="component" value="Unassembled WGS sequence"/>
</dbReference>
<evidence type="ECO:0000256" key="2">
    <source>
        <dbReference type="ARBA" id="ARBA00023125"/>
    </source>
</evidence>
<evidence type="ECO:0000256" key="4">
    <source>
        <dbReference type="SAM" id="MobiDB-lite"/>
    </source>
</evidence>
<feature type="region of interest" description="Disordered" evidence="4">
    <location>
        <begin position="261"/>
        <end position="284"/>
    </location>
</feature>
<feature type="domain" description="HTH iclR-type" evidence="5">
    <location>
        <begin position="17"/>
        <end position="79"/>
    </location>
</feature>
<sequence>MAEIIMEKQCVKESGSVQSIHRALSILERLSASDEGLTLKEVAAQVSLPPSSAHRILTTLQRQRFVRFDQATMCWSIGVQAFLVGNAFSRSRDMVALSIPFMRRLMLASGETVNFFMLDGSEVVCMAQVQSQQMVRAISRPGGGAEMHRSAAGKMILAHMSDEEVAAIITRKGMARYTDHTITTQEALIQELARIRERGFSVDNEEFFTGLRCIAAPIYDETGSVYAAVSIAGPTSRITEARTQAMGELVEICARSITSEFGGSPTASKSRPGHSLHYPTARLS</sequence>
<comment type="caution">
    <text evidence="7">The sequence shown here is derived from an EMBL/GenBank/DDBJ whole genome shotgun (WGS) entry which is preliminary data.</text>
</comment>
<keyword evidence="1" id="KW-0805">Transcription regulation</keyword>
<dbReference type="SUPFAM" id="SSF46785">
    <property type="entry name" value="Winged helix' DNA-binding domain"/>
    <property type="match status" value="1"/>
</dbReference>